<dbReference type="Proteomes" id="UP000606490">
    <property type="component" value="Unassembled WGS sequence"/>
</dbReference>
<organism evidence="3 4">
    <name type="scientific">Belnapia mucosa</name>
    <dbReference type="NCBI Taxonomy" id="2804532"/>
    <lineage>
        <taxon>Bacteria</taxon>
        <taxon>Pseudomonadati</taxon>
        <taxon>Pseudomonadota</taxon>
        <taxon>Alphaproteobacteria</taxon>
        <taxon>Acetobacterales</taxon>
        <taxon>Roseomonadaceae</taxon>
        <taxon>Belnapia</taxon>
    </lineage>
</organism>
<feature type="domain" description="AB hydrolase-1" evidence="2">
    <location>
        <begin position="51"/>
        <end position="283"/>
    </location>
</feature>
<dbReference type="InterPro" id="IPR029058">
    <property type="entry name" value="AB_hydrolase_fold"/>
</dbReference>
<comment type="caution">
    <text evidence="3">The sequence shown here is derived from an EMBL/GenBank/DDBJ whole genome shotgun (WGS) entry which is preliminary data.</text>
</comment>
<dbReference type="Gene3D" id="3.40.50.1820">
    <property type="entry name" value="alpha/beta hydrolase"/>
    <property type="match status" value="1"/>
</dbReference>
<accession>A0ABS1V6P6</accession>
<protein>
    <submittedName>
        <fullName evidence="3">Alpha/beta hydrolase</fullName>
    </submittedName>
</protein>
<dbReference type="InterPro" id="IPR000073">
    <property type="entry name" value="AB_hydrolase_1"/>
</dbReference>
<reference evidence="3 4" key="1">
    <citation type="submission" date="2021-01" db="EMBL/GenBank/DDBJ databases">
        <title>Belnapia mucosa sp. nov. and Belnapia arida sp. nov., isolated from the Tabernas Desert (Almeria, Spain).</title>
        <authorList>
            <person name="Molina-Menor E."/>
            <person name="Vidal-Verdu A."/>
            <person name="Calonge A."/>
            <person name="Satari L."/>
            <person name="Pereto Magraner J."/>
            <person name="Porcar Miralles M."/>
        </authorList>
    </citation>
    <scope>NUCLEOTIDE SEQUENCE [LARGE SCALE GENOMIC DNA]</scope>
    <source>
        <strain evidence="3 4">T6</strain>
    </source>
</reference>
<gene>
    <name evidence="3" type="ORF">JMJ55_18610</name>
</gene>
<evidence type="ECO:0000313" key="3">
    <source>
        <dbReference type="EMBL" id="MBL6457350.1"/>
    </source>
</evidence>
<evidence type="ECO:0000313" key="4">
    <source>
        <dbReference type="Proteomes" id="UP000606490"/>
    </source>
</evidence>
<dbReference type="GO" id="GO:0016787">
    <property type="term" value="F:hydrolase activity"/>
    <property type="evidence" value="ECO:0007669"/>
    <property type="project" value="UniProtKB-KW"/>
</dbReference>
<evidence type="ECO:0000256" key="1">
    <source>
        <dbReference type="ARBA" id="ARBA00008645"/>
    </source>
</evidence>
<dbReference type="Pfam" id="PF00561">
    <property type="entry name" value="Abhydrolase_1"/>
    <property type="match status" value="1"/>
</dbReference>
<sequence length="304" mass="32555">MHPWTGADIAGCHDALPVKPPSLQGHSGELSLVEPGILDRHNLRIAGHGRPTLVFAHGYGCDQSMWRLVAPSFEPDHRTVLFDHVGSGRSRAPYDPVRYASLEGYAEDVLAICEAVGPEPVVFIGHSVSAMIGALAAAREPGRFAGLVMIGPSPRYIDDDRYVGGFKREDIEGLLALLEADHVGWANAMAPAVMGHAERPELAEELAASFCRVDPEVARHFARVTFTSDNRGDLARVGTPTLVLQCARDMIAPTAVGEYIHRHIPGSELVILDTSGHCPHLSAPDETIAAIRGFLARLGPGGHG</sequence>
<dbReference type="EMBL" id="JAEUXJ010000008">
    <property type="protein sequence ID" value="MBL6457350.1"/>
    <property type="molecule type" value="Genomic_DNA"/>
</dbReference>
<comment type="similarity">
    <text evidence="1">Belongs to the AB hydrolase superfamily.</text>
</comment>
<keyword evidence="3" id="KW-0378">Hydrolase</keyword>
<keyword evidence="4" id="KW-1185">Reference proteome</keyword>
<proteinExistence type="inferred from homology"/>
<dbReference type="PANTHER" id="PTHR43039">
    <property type="entry name" value="ESTERASE-RELATED"/>
    <property type="match status" value="1"/>
</dbReference>
<evidence type="ECO:0000259" key="2">
    <source>
        <dbReference type="Pfam" id="PF00561"/>
    </source>
</evidence>
<dbReference type="SUPFAM" id="SSF53474">
    <property type="entry name" value="alpha/beta-Hydrolases"/>
    <property type="match status" value="1"/>
</dbReference>
<name>A0ABS1V6P6_9PROT</name>